<sequence length="268" mass="29953">MSTNSTISITEKLVRTFDLNRLSKATSRLDTRLPIGSTVLSVFQSLESGNKTIPKLGELWKVPRDLSDPKHNEHTRSYKPPVPDPTSGLDFAKLPVQDPDINKLLLNMPTSPTSVSVPYSMLEHWEVRERRSLGLTNLIDLMLATILQLVCDWSDSVPEELRDLLIHLSRTILSFSHNAASSMLEMLRIRRDLIHSSLPKDFLLEPGMNSLRTAPLSSGFLFGGRIQDAISADKDDQLHALLARNNSGQRQGAFRRPASRPMANPVVK</sequence>
<dbReference type="EMBL" id="JAIWYP010000013">
    <property type="protein sequence ID" value="KAH3720630.1"/>
    <property type="molecule type" value="Genomic_DNA"/>
</dbReference>
<organism evidence="2 3">
    <name type="scientific">Dreissena polymorpha</name>
    <name type="common">Zebra mussel</name>
    <name type="synonym">Mytilus polymorpha</name>
    <dbReference type="NCBI Taxonomy" id="45954"/>
    <lineage>
        <taxon>Eukaryota</taxon>
        <taxon>Metazoa</taxon>
        <taxon>Spiralia</taxon>
        <taxon>Lophotrochozoa</taxon>
        <taxon>Mollusca</taxon>
        <taxon>Bivalvia</taxon>
        <taxon>Autobranchia</taxon>
        <taxon>Heteroconchia</taxon>
        <taxon>Euheterodonta</taxon>
        <taxon>Imparidentia</taxon>
        <taxon>Neoheterodontei</taxon>
        <taxon>Myida</taxon>
        <taxon>Dreissenoidea</taxon>
        <taxon>Dreissenidae</taxon>
        <taxon>Dreissena</taxon>
    </lineage>
</organism>
<evidence type="ECO:0000256" key="1">
    <source>
        <dbReference type="SAM" id="MobiDB-lite"/>
    </source>
</evidence>
<evidence type="ECO:0000313" key="2">
    <source>
        <dbReference type="EMBL" id="KAH3720630.1"/>
    </source>
</evidence>
<reference evidence="2" key="1">
    <citation type="journal article" date="2019" name="bioRxiv">
        <title>The Genome of the Zebra Mussel, Dreissena polymorpha: A Resource for Invasive Species Research.</title>
        <authorList>
            <person name="McCartney M.A."/>
            <person name="Auch B."/>
            <person name="Kono T."/>
            <person name="Mallez S."/>
            <person name="Zhang Y."/>
            <person name="Obille A."/>
            <person name="Becker A."/>
            <person name="Abrahante J.E."/>
            <person name="Garbe J."/>
            <person name="Badalamenti J.P."/>
            <person name="Herman A."/>
            <person name="Mangelson H."/>
            <person name="Liachko I."/>
            <person name="Sullivan S."/>
            <person name="Sone E.D."/>
            <person name="Koren S."/>
            <person name="Silverstein K.A.T."/>
            <person name="Beckman K.B."/>
            <person name="Gohl D.M."/>
        </authorList>
    </citation>
    <scope>NUCLEOTIDE SEQUENCE</scope>
    <source>
        <strain evidence="2">Duluth1</strain>
        <tissue evidence="2">Whole animal</tissue>
    </source>
</reference>
<accession>A0A9D4CBQ4</accession>
<comment type="caution">
    <text evidence="2">The sequence shown here is derived from an EMBL/GenBank/DDBJ whole genome shotgun (WGS) entry which is preliminary data.</text>
</comment>
<name>A0A9D4CBQ4_DREPO</name>
<dbReference type="Proteomes" id="UP000828390">
    <property type="component" value="Unassembled WGS sequence"/>
</dbReference>
<gene>
    <name evidence="2" type="ORF">DPMN_063532</name>
</gene>
<keyword evidence="3" id="KW-1185">Reference proteome</keyword>
<feature type="region of interest" description="Disordered" evidence="1">
    <location>
        <begin position="248"/>
        <end position="268"/>
    </location>
</feature>
<protein>
    <submittedName>
        <fullName evidence="2">Uncharacterized protein</fullName>
    </submittedName>
</protein>
<dbReference type="AlphaFoldDB" id="A0A9D4CBQ4"/>
<feature type="region of interest" description="Disordered" evidence="1">
    <location>
        <begin position="64"/>
        <end position="84"/>
    </location>
</feature>
<evidence type="ECO:0000313" key="3">
    <source>
        <dbReference type="Proteomes" id="UP000828390"/>
    </source>
</evidence>
<feature type="compositionally biased region" description="Basic and acidic residues" evidence="1">
    <location>
        <begin position="64"/>
        <end position="76"/>
    </location>
</feature>
<reference evidence="2" key="2">
    <citation type="submission" date="2020-11" db="EMBL/GenBank/DDBJ databases">
        <authorList>
            <person name="McCartney M.A."/>
            <person name="Auch B."/>
            <person name="Kono T."/>
            <person name="Mallez S."/>
            <person name="Becker A."/>
            <person name="Gohl D.M."/>
            <person name="Silverstein K.A.T."/>
            <person name="Koren S."/>
            <person name="Bechman K.B."/>
            <person name="Herman A."/>
            <person name="Abrahante J.E."/>
            <person name="Garbe J."/>
        </authorList>
    </citation>
    <scope>NUCLEOTIDE SEQUENCE</scope>
    <source>
        <strain evidence="2">Duluth1</strain>
        <tissue evidence="2">Whole animal</tissue>
    </source>
</reference>
<proteinExistence type="predicted"/>